<dbReference type="AlphaFoldDB" id="A0AAV3UQG6"/>
<reference evidence="2 3" key="1">
    <citation type="journal article" date="2019" name="Int. J. Syst. Evol. Microbiol.">
        <title>The Global Catalogue of Microorganisms (GCM) 10K type strain sequencing project: providing services to taxonomists for standard genome sequencing and annotation.</title>
        <authorList>
            <consortium name="The Broad Institute Genomics Platform"/>
            <consortium name="The Broad Institute Genome Sequencing Center for Infectious Disease"/>
            <person name="Wu L."/>
            <person name="Ma J."/>
        </authorList>
    </citation>
    <scope>NUCLEOTIDE SEQUENCE [LARGE SCALE GENOMIC DNA]</scope>
    <source>
        <strain evidence="2 3">JCM 17504</strain>
    </source>
</reference>
<protein>
    <submittedName>
        <fullName evidence="2">Uncharacterized protein</fullName>
    </submittedName>
</protein>
<dbReference type="EMBL" id="BAABKX010000030">
    <property type="protein sequence ID" value="GAA5063882.1"/>
    <property type="molecule type" value="Genomic_DNA"/>
</dbReference>
<feature type="compositionally biased region" description="Basic and acidic residues" evidence="1">
    <location>
        <begin position="1"/>
        <end position="14"/>
    </location>
</feature>
<proteinExistence type="predicted"/>
<accession>A0AAV3UQG6</accession>
<evidence type="ECO:0000313" key="2">
    <source>
        <dbReference type="EMBL" id="GAA5063882.1"/>
    </source>
</evidence>
<comment type="caution">
    <text evidence="2">The sequence shown here is derived from an EMBL/GenBank/DDBJ whole genome shotgun (WGS) entry which is preliminary data.</text>
</comment>
<evidence type="ECO:0000313" key="3">
    <source>
        <dbReference type="Proteomes" id="UP001501729"/>
    </source>
</evidence>
<dbReference type="Proteomes" id="UP001501729">
    <property type="component" value="Unassembled WGS sequence"/>
</dbReference>
<organism evidence="2 3">
    <name type="scientific">Haladaptatus pallidirubidus</name>
    <dbReference type="NCBI Taxonomy" id="1008152"/>
    <lineage>
        <taxon>Archaea</taxon>
        <taxon>Methanobacteriati</taxon>
        <taxon>Methanobacteriota</taxon>
        <taxon>Stenosarchaea group</taxon>
        <taxon>Halobacteria</taxon>
        <taxon>Halobacteriales</taxon>
        <taxon>Haladaptataceae</taxon>
        <taxon>Haladaptatus</taxon>
    </lineage>
</organism>
<sequence>MPIRFEKEEIKPLQDEAEEEDESRSEYIRPIIRNRDSAKSKIESAAELVMIREVLFRLDGEIERLYENFIIKMSS</sequence>
<evidence type="ECO:0000256" key="1">
    <source>
        <dbReference type="SAM" id="MobiDB-lite"/>
    </source>
</evidence>
<name>A0AAV3UQG6_9EURY</name>
<feature type="region of interest" description="Disordered" evidence="1">
    <location>
        <begin position="1"/>
        <end position="24"/>
    </location>
</feature>
<keyword evidence="3" id="KW-1185">Reference proteome</keyword>
<gene>
    <name evidence="2" type="ORF">GCM10025751_52730</name>
</gene>
<dbReference type="GeneID" id="68617471"/>
<dbReference type="RefSeq" id="WP_227778687.1">
    <property type="nucleotide sequence ID" value="NZ_BAABKX010000030.1"/>
</dbReference>